<keyword evidence="5" id="KW-0540">Nuclease</keyword>
<accession>A0AAN6IWA1</accession>
<dbReference type="PANTHER" id="PTHR14464">
    <property type="entry name" value="EXONUCLEASE V"/>
    <property type="match status" value="1"/>
</dbReference>
<sequence length="632" mass="70969">MSNLANGPGSQDNDQLMAVDTPTIDLNIAAGKWQDVDIEDEYSDFAEDPEELEIIDRLLLEVATSRAQAVAPAPLVVTDIEDYEAPRAVRLPKVFGHQAARHWGAQDQSESSEQAILDPNTEARPSKERNHNDELPPEGEGEAEGDGQGQPDTTDTDTRSLLDRFRRPPKKPLSVTDLVSPAWCELQYYYVLTKHGRKRRTPAMKQGTAVHQALEDEVHATVEVTVTKKEDSWGLRIWNVIQGLRTLRATGRTRELEVWGFIGGELVNGVIDELSYECPDPRLEEQSLKHLLSSSKQDSERFLLPEYQASIRDYLVTSTSTGTTDMRAQGQTLTEALTNNNDKNSNSQSHTSDSDSSTTTRREDKDGQKRIYITDVKTRGTSTLPTGSSIRPTIVQLHLYHHMLENLALGHFSLDHLASRYDLDVRETFSDSFIAQIGNLNQEEGFENIPHSDDMDWTSTQDSMDILLQHNNLASLWGYMLSQLKQTFLVSSPDTASSTPQSLSQLSTPASFPTRLSPLLTARYVDSKTGSKLLGSKSIIFNPSFLKSYLYDVLAFWKGERSPKGVEVHDAWKCRVCEFRDGCEWIHERNELRIREVEERRKMREAAGVEHTHTDTAAEEIAGGGLSRRSRV</sequence>
<comment type="subunit">
    <text evidence="3">Monomer.</text>
</comment>
<evidence type="ECO:0008006" key="10">
    <source>
        <dbReference type="Google" id="ProtNLM"/>
    </source>
</evidence>
<keyword evidence="4" id="KW-0408">Iron</keyword>
<evidence type="ECO:0000313" key="9">
    <source>
        <dbReference type="Proteomes" id="UP001161757"/>
    </source>
</evidence>
<feature type="region of interest" description="Disordered" evidence="7">
    <location>
        <begin position="606"/>
        <end position="632"/>
    </location>
</feature>
<organism evidence="8 9">
    <name type="scientific">Exophiala dermatitidis</name>
    <name type="common">Black yeast-like fungus</name>
    <name type="synonym">Wangiella dermatitidis</name>
    <dbReference type="NCBI Taxonomy" id="5970"/>
    <lineage>
        <taxon>Eukaryota</taxon>
        <taxon>Fungi</taxon>
        <taxon>Dikarya</taxon>
        <taxon>Ascomycota</taxon>
        <taxon>Pezizomycotina</taxon>
        <taxon>Eurotiomycetes</taxon>
        <taxon>Chaetothyriomycetidae</taxon>
        <taxon>Chaetothyriales</taxon>
        <taxon>Herpotrichiellaceae</taxon>
        <taxon>Exophiala</taxon>
    </lineage>
</organism>
<dbReference type="PANTHER" id="PTHR14464:SF4">
    <property type="entry name" value="EXONUCLEASE V"/>
    <property type="match status" value="1"/>
</dbReference>
<proteinExistence type="inferred from homology"/>
<dbReference type="GO" id="GO:0005739">
    <property type="term" value="C:mitochondrion"/>
    <property type="evidence" value="ECO:0007669"/>
    <property type="project" value="TreeGrafter"/>
</dbReference>
<evidence type="ECO:0000256" key="6">
    <source>
        <dbReference type="ARBA" id="ARBA00022839"/>
    </source>
</evidence>
<evidence type="ECO:0000256" key="3">
    <source>
        <dbReference type="ARBA" id="ARBA00011245"/>
    </source>
</evidence>
<dbReference type="InterPro" id="IPR019190">
    <property type="entry name" value="EXOV"/>
</dbReference>
<evidence type="ECO:0000256" key="7">
    <source>
        <dbReference type="SAM" id="MobiDB-lite"/>
    </source>
</evidence>
<comment type="cofactor">
    <cofactor evidence="1">
        <name>[4Fe-4S] cluster</name>
        <dbReference type="ChEBI" id="CHEBI:49883"/>
    </cofactor>
</comment>
<evidence type="ECO:0000256" key="2">
    <source>
        <dbReference type="ARBA" id="ARBA00009797"/>
    </source>
</evidence>
<evidence type="ECO:0000256" key="4">
    <source>
        <dbReference type="ARBA" id="ARBA00022485"/>
    </source>
</evidence>
<keyword evidence="4" id="KW-0004">4Fe-4S</keyword>
<dbReference type="GO" id="GO:0045145">
    <property type="term" value="F:single-stranded DNA 5'-3' DNA exonuclease activity"/>
    <property type="evidence" value="ECO:0007669"/>
    <property type="project" value="InterPro"/>
</dbReference>
<dbReference type="GO" id="GO:0005634">
    <property type="term" value="C:nucleus"/>
    <property type="evidence" value="ECO:0007669"/>
    <property type="project" value="TreeGrafter"/>
</dbReference>
<feature type="compositionally biased region" description="Low complexity" evidence="7">
    <location>
        <begin position="344"/>
        <end position="359"/>
    </location>
</feature>
<feature type="compositionally biased region" description="Acidic residues" evidence="7">
    <location>
        <begin position="135"/>
        <end position="145"/>
    </location>
</feature>
<dbReference type="EMBL" id="JAJGCB010000003">
    <property type="protein sequence ID" value="KAJ8993719.1"/>
    <property type="molecule type" value="Genomic_DNA"/>
</dbReference>
<gene>
    <name evidence="8" type="ORF">HRR80_002225</name>
</gene>
<dbReference type="GO" id="GO:0036297">
    <property type="term" value="P:interstrand cross-link repair"/>
    <property type="evidence" value="ECO:0007669"/>
    <property type="project" value="TreeGrafter"/>
</dbReference>
<name>A0AAN6IWA1_EXODE</name>
<keyword evidence="6" id="KW-0378">Hydrolase</keyword>
<feature type="compositionally biased region" description="Basic and acidic residues" evidence="7">
    <location>
        <begin position="156"/>
        <end position="166"/>
    </location>
</feature>
<dbReference type="Proteomes" id="UP001161757">
    <property type="component" value="Unassembled WGS sequence"/>
</dbReference>
<protein>
    <recommendedName>
        <fullName evidence="10">Exonuclease V</fullName>
    </recommendedName>
</protein>
<feature type="compositionally biased region" description="Basic and acidic residues" evidence="7">
    <location>
        <begin position="606"/>
        <end position="616"/>
    </location>
</feature>
<dbReference type="GO" id="GO:0051539">
    <property type="term" value="F:4 iron, 4 sulfur cluster binding"/>
    <property type="evidence" value="ECO:0007669"/>
    <property type="project" value="UniProtKB-KW"/>
</dbReference>
<dbReference type="AlphaFoldDB" id="A0AAN6IWA1"/>
<reference evidence="8" key="1">
    <citation type="submission" date="2023-01" db="EMBL/GenBank/DDBJ databases">
        <title>Exophiala dermititidis isolated from Cystic Fibrosis Patient.</title>
        <authorList>
            <person name="Kurbessoian T."/>
            <person name="Crocker A."/>
            <person name="Murante D."/>
            <person name="Hogan D.A."/>
            <person name="Stajich J.E."/>
        </authorList>
    </citation>
    <scope>NUCLEOTIDE SEQUENCE</scope>
    <source>
        <strain evidence="8">Ex8</strain>
    </source>
</reference>
<feature type="compositionally biased region" description="Basic and acidic residues" evidence="7">
    <location>
        <begin position="360"/>
        <end position="369"/>
    </location>
</feature>
<feature type="compositionally biased region" description="Basic and acidic residues" evidence="7">
    <location>
        <begin position="124"/>
        <end position="134"/>
    </location>
</feature>
<comment type="caution">
    <text evidence="8">The sequence shown here is derived from an EMBL/GenBank/DDBJ whole genome shotgun (WGS) entry which is preliminary data.</text>
</comment>
<evidence type="ECO:0000313" key="8">
    <source>
        <dbReference type="EMBL" id="KAJ8993719.1"/>
    </source>
</evidence>
<keyword evidence="6" id="KW-0269">Exonuclease</keyword>
<keyword evidence="4" id="KW-0479">Metal-binding</keyword>
<comment type="similarity">
    <text evidence="2">Belongs to the EXO5 family.</text>
</comment>
<keyword evidence="4" id="KW-0411">Iron-sulfur</keyword>
<feature type="region of interest" description="Disordered" evidence="7">
    <location>
        <begin position="337"/>
        <end position="384"/>
    </location>
</feature>
<evidence type="ECO:0000256" key="5">
    <source>
        <dbReference type="ARBA" id="ARBA00022722"/>
    </source>
</evidence>
<feature type="region of interest" description="Disordered" evidence="7">
    <location>
        <begin position="100"/>
        <end position="174"/>
    </location>
</feature>
<evidence type="ECO:0000256" key="1">
    <source>
        <dbReference type="ARBA" id="ARBA00001966"/>
    </source>
</evidence>
<dbReference type="Pfam" id="PF09810">
    <property type="entry name" value="Exo5"/>
    <property type="match status" value="1"/>
</dbReference>